<dbReference type="Proteomes" id="UP000267027">
    <property type="component" value="Unassembled WGS sequence"/>
</dbReference>
<organism evidence="4">
    <name type="scientific">Angiostrongylus costaricensis</name>
    <name type="common">Nematode worm</name>
    <dbReference type="NCBI Taxonomy" id="334426"/>
    <lineage>
        <taxon>Eukaryota</taxon>
        <taxon>Metazoa</taxon>
        <taxon>Ecdysozoa</taxon>
        <taxon>Nematoda</taxon>
        <taxon>Chromadorea</taxon>
        <taxon>Rhabditida</taxon>
        <taxon>Rhabditina</taxon>
        <taxon>Rhabditomorpha</taxon>
        <taxon>Strongyloidea</taxon>
        <taxon>Metastrongylidae</taxon>
        <taxon>Angiostrongylus</taxon>
    </lineage>
</organism>
<protein>
    <submittedName>
        <fullName evidence="4">BTB/POZ domain-containing protein</fullName>
    </submittedName>
</protein>
<proteinExistence type="predicted"/>
<gene>
    <name evidence="2" type="ORF">ACOC_LOCUS12486</name>
</gene>
<feature type="region of interest" description="Disordered" evidence="1">
    <location>
        <begin position="1"/>
        <end position="24"/>
    </location>
</feature>
<evidence type="ECO:0000313" key="2">
    <source>
        <dbReference type="EMBL" id="VDM64071.1"/>
    </source>
</evidence>
<dbReference type="EMBL" id="UYYA01005059">
    <property type="protein sequence ID" value="VDM64071.1"/>
    <property type="molecule type" value="Genomic_DNA"/>
</dbReference>
<name>A0A0R3Q0M5_ANGCS</name>
<reference evidence="4" key="1">
    <citation type="submission" date="2017-02" db="UniProtKB">
        <authorList>
            <consortium name="WormBaseParasite"/>
        </authorList>
    </citation>
    <scope>IDENTIFICATION</scope>
</reference>
<accession>A0A0R3Q0M5</accession>
<reference evidence="2 3" key="2">
    <citation type="submission" date="2018-11" db="EMBL/GenBank/DDBJ databases">
        <authorList>
            <consortium name="Pathogen Informatics"/>
        </authorList>
    </citation>
    <scope>NUCLEOTIDE SEQUENCE [LARGE SCALE GENOMIC DNA]</scope>
    <source>
        <strain evidence="2 3">Costa Rica</strain>
    </source>
</reference>
<evidence type="ECO:0000313" key="4">
    <source>
        <dbReference type="WBParaSite" id="ACOC_0001248501-mRNA-1"/>
    </source>
</evidence>
<dbReference type="OrthoDB" id="5792673at2759"/>
<sequence length="110" mass="12068">MKSSACKAQRPHGTKHRQLGEGVRPPISRIPRIASSEVTLRFLVARAIPHWRVILNISGDRYILTNIVGNADAADSSMVACSAEQFFYGVIDVVEWVASSRLGQSGDFMP</sequence>
<evidence type="ECO:0000313" key="3">
    <source>
        <dbReference type="Proteomes" id="UP000267027"/>
    </source>
</evidence>
<dbReference type="WBParaSite" id="ACOC_0001248501-mRNA-1">
    <property type="protein sequence ID" value="ACOC_0001248501-mRNA-1"/>
    <property type="gene ID" value="ACOC_0001248501"/>
</dbReference>
<dbReference type="AlphaFoldDB" id="A0A0R3Q0M5"/>
<keyword evidence="3" id="KW-1185">Reference proteome</keyword>
<evidence type="ECO:0000256" key="1">
    <source>
        <dbReference type="SAM" id="MobiDB-lite"/>
    </source>
</evidence>